<dbReference type="SUPFAM" id="SSF55874">
    <property type="entry name" value="ATPase domain of HSP90 chaperone/DNA topoisomerase II/histidine kinase"/>
    <property type="match status" value="1"/>
</dbReference>
<comment type="caution">
    <text evidence="7">The sequence shown here is derived from an EMBL/GenBank/DDBJ whole genome shotgun (WGS) entry which is preliminary data.</text>
</comment>
<keyword evidence="7" id="KW-0418">Kinase</keyword>
<dbReference type="PANTHER" id="PTHR43065:SF42">
    <property type="entry name" value="TWO-COMPONENT SENSOR PPRA"/>
    <property type="match status" value="1"/>
</dbReference>
<keyword evidence="7" id="KW-0808">Transferase</keyword>
<protein>
    <recommendedName>
        <fullName evidence="2">histidine kinase</fullName>
        <ecNumber evidence="2">2.7.13.3</ecNumber>
    </recommendedName>
</protein>
<keyword evidence="8" id="KW-1185">Reference proteome</keyword>
<dbReference type="SMART" id="SM00387">
    <property type="entry name" value="HATPase_c"/>
    <property type="match status" value="1"/>
</dbReference>
<dbReference type="Gene3D" id="1.10.287.130">
    <property type="match status" value="1"/>
</dbReference>
<organism evidence="7 8">
    <name type="scientific">Larkinella bovis</name>
    <dbReference type="NCBI Taxonomy" id="683041"/>
    <lineage>
        <taxon>Bacteria</taxon>
        <taxon>Pseudomonadati</taxon>
        <taxon>Bacteroidota</taxon>
        <taxon>Cytophagia</taxon>
        <taxon>Cytophagales</taxon>
        <taxon>Spirosomataceae</taxon>
        <taxon>Larkinella</taxon>
    </lineage>
</organism>
<dbReference type="InterPro" id="IPR036097">
    <property type="entry name" value="HisK_dim/P_sf"/>
</dbReference>
<dbReference type="Pfam" id="PF02518">
    <property type="entry name" value="HATPase_c"/>
    <property type="match status" value="1"/>
</dbReference>
<feature type="transmembrane region" description="Helical" evidence="5">
    <location>
        <begin position="92"/>
        <end position="112"/>
    </location>
</feature>
<evidence type="ECO:0000256" key="5">
    <source>
        <dbReference type="SAM" id="Phobius"/>
    </source>
</evidence>
<evidence type="ECO:0000313" key="7">
    <source>
        <dbReference type="EMBL" id="MFC5408874.1"/>
    </source>
</evidence>
<feature type="coiled-coil region" evidence="4">
    <location>
        <begin position="143"/>
        <end position="214"/>
    </location>
</feature>
<dbReference type="PANTHER" id="PTHR43065">
    <property type="entry name" value="SENSOR HISTIDINE KINASE"/>
    <property type="match status" value="1"/>
</dbReference>
<evidence type="ECO:0000256" key="1">
    <source>
        <dbReference type="ARBA" id="ARBA00000085"/>
    </source>
</evidence>
<dbReference type="Proteomes" id="UP001596106">
    <property type="component" value="Unassembled WGS sequence"/>
</dbReference>
<keyword evidence="5" id="KW-0812">Transmembrane</keyword>
<dbReference type="InterPro" id="IPR004358">
    <property type="entry name" value="Sig_transdc_His_kin-like_C"/>
</dbReference>
<dbReference type="PROSITE" id="PS50109">
    <property type="entry name" value="HIS_KIN"/>
    <property type="match status" value="1"/>
</dbReference>
<keyword evidence="5" id="KW-1133">Transmembrane helix</keyword>
<proteinExistence type="predicted"/>
<dbReference type="PRINTS" id="PR00344">
    <property type="entry name" value="BCTRLSENSOR"/>
</dbReference>
<keyword evidence="5" id="KW-0472">Membrane</keyword>
<comment type="catalytic activity">
    <reaction evidence="1">
        <text>ATP + protein L-histidine = ADP + protein N-phospho-L-histidine.</text>
        <dbReference type="EC" id="2.7.13.3"/>
    </reaction>
</comment>
<evidence type="ECO:0000259" key="6">
    <source>
        <dbReference type="PROSITE" id="PS50109"/>
    </source>
</evidence>
<dbReference type="EMBL" id="JBHSMA010000001">
    <property type="protein sequence ID" value="MFC5408874.1"/>
    <property type="molecule type" value="Genomic_DNA"/>
</dbReference>
<keyword evidence="3" id="KW-0597">Phosphoprotein</keyword>
<dbReference type="Gene3D" id="3.30.565.10">
    <property type="entry name" value="Histidine kinase-like ATPase, C-terminal domain"/>
    <property type="match status" value="1"/>
</dbReference>
<feature type="transmembrane region" description="Helical" evidence="5">
    <location>
        <begin position="45"/>
        <end position="62"/>
    </location>
</feature>
<dbReference type="InterPro" id="IPR003594">
    <property type="entry name" value="HATPase_dom"/>
</dbReference>
<reference evidence="8" key="1">
    <citation type="journal article" date="2019" name="Int. J. Syst. Evol. Microbiol.">
        <title>The Global Catalogue of Microorganisms (GCM) 10K type strain sequencing project: providing services to taxonomists for standard genome sequencing and annotation.</title>
        <authorList>
            <consortium name="The Broad Institute Genomics Platform"/>
            <consortium name="The Broad Institute Genome Sequencing Center for Infectious Disease"/>
            <person name="Wu L."/>
            <person name="Ma J."/>
        </authorList>
    </citation>
    <scope>NUCLEOTIDE SEQUENCE [LARGE SCALE GENOMIC DNA]</scope>
    <source>
        <strain evidence="8">CCUG 55250</strain>
    </source>
</reference>
<dbReference type="InterPro" id="IPR036890">
    <property type="entry name" value="HATPase_C_sf"/>
</dbReference>
<dbReference type="InterPro" id="IPR003661">
    <property type="entry name" value="HisK_dim/P_dom"/>
</dbReference>
<evidence type="ECO:0000256" key="4">
    <source>
        <dbReference type="SAM" id="Coils"/>
    </source>
</evidence>
<keyword evidence="4" id="KW-0175">Coiled coil</keyword>
<dbReference type="GO" id="GO:0016301">
    <property type="term" value="F:kinase activity"/>
    <property type="evidence" value="ECO:0007669"/>
    <property type="project" value="UniProtKB-KW"/>
</dbReference>
<dbReference type="InterPro" id="IPR005467">
    <property type="entry name" value="His_kinase_dom"/>
</dbReference>
<name>A0ABW0I7S1_9BACT</name>
<gene>
    <name evidence="7" type="ORF">ACFPMF_06125</name>
</gene>
<dbReference type="RefSeq" id="WP_379842174.1">
    <property type="nucleotide sequence ID" value="NZ_JBHSMA010000001.1"/>
</dbReference>
<evidence type="ECO:0000256" key="2">
    <source>
        <dbReference type="ARBA" id="ARBA00012438"/>
    </source>
</evidence>
<accession>A0ABW0I7S1</accession>
<evidence type="ECO:0000313" key="8">
    <source>
        <dbReference type="Proteomes" id="UP001596106"/>
    </source>
</evidence>
<sequence>MKFVTDLLIPVLVSALMGQGIISLLRRFINTTVRLPRWDIWLRRFWLSAFGFILLDLLIATNEYRADDWYFISVILAVILTLILSRHYRPSLILLVAMLPITLFILAIVFLFTFDYGEQLASLWAYISVGFGFSALWLVAFVVMAYRQRKTIESERLARLENERILKANEAQKAELERLVVERTAIIQQQKEALEHALAQLKATQDQLIQSEKLASLGSLTAGIAHEIQNPLNFVTNFADVSTELIQEMREEVTQLEQAGPVLPELLGFLDDNLRKITHHGQRASAIVKGMLEHSRSYNGERELTDLNALADEYSKLAYNGFRAKNKAFQVELVRQTDPVLAKVPVVPQEIGRVLLNLLDNAFYAVFVKKQRSGGSYHPTVTISTRQQDGRIEMRIGDNGTGIDNAIQPKLFQPFFTTKPTGEGTGLGLSLSYDIITKGHRGTLSVQSQPGEGTEFIISLPIT</sequence>
<feature type="transmembrane region" description="Helical" evidence="5">
    <location>
        <begin position="124"/>
        <end position="146"/>
    </location>
</feature>
<feature type="domain" description="Histidine kinase" evidence="6">
    <location>
        <begin position="223"/>
        <end position="463"/>
    </location>
</feature>
<feature type="transmembrane region" description="Helical" evidence="5">
    <location>
        <begin position="68"/>
        <end position="85"/>
    </location>
</feature>
<feature type="transmembrane region" description="Helical" evidence="5">
    <location>
        <begin position="7"/>
        <end position="25"/>
    </location>
</feature>
<evidence type="ECO:0000256" key="3">
    <source>
        <dbReference type="ARBA" id="ARBA00022553"/>
    </source>
</evidence>
<dbReference type="EC" id="2.7.13.3" evidence="2"/>
<dbReference type="SUPFAM" id="SSF47384">
    <property type="entry name" value="Homodimeric domain of signal transducing histidine kinase"/>
    <property type="match status" value="1"/>
</dbReference>
<dbReference type="CDD" id="cd00082">
    <property type="entry name" value="HisKA"/>
    <property type="match status" value="1"/>
</dbReference>